<accession>A0A0M1VTL0</accession>
<dbReference type="InterPro" id="IPR049050">
    <property type="entry name" value="nSTAND3"/>
</dbReference>
<evidence type="ECO:0000259" key="1">
    <source>
        <dbReference type="Pfam" id="PF20720"/>
    </source>
</evidence>
<dbReference type="RefSeq" id="WP_008802647.1">
    <property type="nucleotide sequence ID" value="NZ_KQ235735.1"/>
</dbReference>
<evidence type="ECO:0000313" key="2">
    <source>
        <dbReference type="EMBL" id="EEO39758.1"/>
    </source>
</evidence>
<name>A0A0M1VTL0_FUSVC</name>
<dbReference type="EMBL" id="ACDE02000013">
    <property type="protein sequence ID" value="EEO39758.1"/>
    <property type="molecule type" value="Genomic_DNA"/>
</dbReference>
<sequence>MNKNIYSEKLKNDNILLLTGISYSGKTYLADELAKDFEDKELYQIKKTSKIEEIMNFFSNEAGRKKILFLEDPFGSVEAESGQENILKKVRDLIRKINENQKIIITSRSDILLEIMNKDKIEDCDFDEYKWNDLTEKNSVQIKELWELYYGDSFESIEVYENISNELNKTTKNFQFGHIKNISCKIKTLKELQNKNLEEIIDTTLIDSEAIKNIIEKRGSLSRTFFITLGLSCNTYKSVSLTKLKNLLNNSKIVDYQEKLDIFLNKSENNNIDWNDDYDKEFEYLEKRGLIKVYNEEIKFSHPIYHYASYLLLKKLYLKTLEDKKSLLKILEKNLYFPFSNINICTLDFIEKLYKKTSCQNLKLLMLDGLEDIFPSVKEKIETFFSHNLCNLSSEEQFDFINKSLISKKIKWDKIKGFYYFNSKENLKNFTKWSVLSQISEDEKFDLKTLKDIDNDLLKYEESFIKNELIKIIFDKYAWKLNNIDKYLKNNEHPKYVYNLFISSILNWNNYSLEFKKQITSYLMNSLNNILLLIQISLFFTNFFKMIYLNLKYNEKDIKELWKIWYKIWKVFFYNFPFNNLRLPLYETDINTSEKIKFIEFNLVENAKFSLEFIKEEDEVVEFCEKWFIWAENFDLPNKDIYYERLEKLKGSFLKEFQYEFGIVEYLLQGINKKNKNREELFHRIISTKKTMLSLINLFISINHWDYLSENEQRIILKFLKSDRKDIKWIKAISLNVEKIPNEVQKEILGKNINEKNFVEFTDILIEKGILEECLNIYCGYSQPLWWMGYHHQNPKLWNNIILEVLKRNEVSKSYEIALRGFIDFIFLQDKEQDILSFDKLLKLIFDKKSQLFFNEILIFIIYKRYNKNKRINFYSIELLSFVLNEFLKYIKIKNKKEYKKYLYELIESEVINRIETFGIINIFDKKILRDIKIKKFFRKFILKNLKKEMSTIQLEFYKLKNWTN</sequence>
<protein>
    <recommendedName>
        <fullName evidence="1">Novel STAND NTPase 3 domain-containing protein</fullName>
    </recommendedName>
</protein>
<dbReference type="HOGENOM" id="CLU_306696_0_0_0"/>
<dbReference type="Gene3D" id="3.40.50.300">
    <property type="entry name" value="P-loop containing nucleotide triphosphate hydrolases"/>
    <property type="match status" value="1"/>
</dbReference>
<dbReference type="AlphaFoldDB" id="A0A0M1VTL0"/>
<dbReference type="Pfam" id="PF20720">
    <property type="entry name" value="nSTAND3"/>
    <property type="match status" value="1"/>
</dbReference>
<dbReference type="eggNOG" id="COG2842">
    <property type="taxonomic scope" value="Bacteria"/>
</dbReference>
<dbReference type="InterPro" id="IPR027417">
    <property type="entry name" value="P-loop_NTPase"/>
</dbReference>
<reference evidence="2 3" key="1">
    <citation type="submission" date="2011-10" db="EMBL/GenBank/DDBJ databases">
        <title>The Genome Sequence of Fusobacterium sp. 4_1_13.</title>
        <authorList>
            <consortium name="The Broad Institute Genome Sequencing Platform"/>
            <person name="Earl A."/>
            <person name="Ward D."/>
            <person name="Feldgarden M."/>
            <person name="Gevers D."/>
            <person name="Strauss J."/>
            <person name="Ambrose C."/>
            <person name="Allen-Vercoe E."/>
            <person name="Young S.K."/>
            <person name="Zeng Q."/>
            <person name="Gargeya S."/>
            <person name="Fitzgerald M."/>
            <person name="Haas B."/>
            <person name="Abouelleil A."/>
            <person name="Alvarado L."/>
            <person name="Arachchi H.M."/>
            <person name="Berlin A."/>
            <person name="Brown A."/>
            <person name="Chapman S.B."/>
            <person name="Chen Z."/>
            <person name="Dunbar C."/>
            <person name="Freedman E."/>
            <person name="Gearin G."/>
            <person name="Goldberg J."/>
            <person name="Griggs A."/>
            <person name="Gujja S."/>
            <person name="Heiman D."/>
            <person name="Howarth C."/>
            <person name="Larson L."/>
            <person name="Lui A."/>
            <person name="MacDonald P.J."/>
            <person name="Montmayeur A."/>
            <person name="Murphy C."/>
            <person name="Neiman D."/>
            <person name="Pearson M."/>
            <person name="Priest M."/>
            <person name="Roberts A."/>
            <person name="Saif S."/>
            <person name="Shea T."/>
            <person name="Shenoy N."/>
            <person name="Sisk P."/>
            <person name="Stolte C."/>
            <person name="Sykes S."/>
            <person name="Wortman J."/>
            <person name="Nusbaum C."/>
            <person name="Birren B."/>
        </authorList>
    </citation>
    <scope>NUCLEOTIDE SEQUENCE [LARGE SCALE GENOMIC DNA]</scope>
    <source>
        <strain evidence="2 3">4_1_13</strain>
    </source>
</reference>
<feature type="domain" description="Novel STAND NTPase 3" evidence="1">
    <location>
        <begin position="8"/>
        <end position="126"/>
    </location>
</feature>
<comment type="caution">
    <text evidence="2">The sequence shown here is derived from an EMBL/GenBank/DDBJ whole genome shotgun (WGS) entry which is preliminary data.</text>
</comment>
<proteinExistence type="predicted"/>
<dbReference type="Proteomes" id="UP000004925">
    <property type="component" value="Unassembled WGS sequence"/>
</dbReference>
<dbReference type="SUPFAM" id="SSF52540">
    <property type="entry name" value="P-loop containing nucleoside triphosphate hydrolases"/>
    <property type="match status" value="1"/>
</dbReference>
<organism evidence="2 3">
    <name type="scientific">Fusobacterium vincentii 4_1_13</name>
    <dbReference type="NCBI Taxonomy" id="469606"/>
    <lineage>
        <taxon>Bacteria</taxon>
        <taxon>Fusobacteriati</taxon>
        <taxon>Fusobacteriota</taxon>
        <taxon>Fusobacteriia</taxon>
        <taxon>Fusobacteriales</taxon>
        <taxon>Fusobacteriaceae</taxon>
        <taxon>Fusobacterium</taxon>
    </lineage>
</organism>
<evidence type="ECO:0000313" key="3">
    <source>
        <dbReference type="Proteomes" id="UP000004925"/>
    </source>
</evidence>
<gene>
    <name evidence="2" type="ORF">FSCG_00471</name>
</gene>